<keyword evidence="3" id="KW-1185">Reference proteome</keyword>
<dbReference type="Proteomes" id="UP000187404">
    <property type="component" value="Unassembled WGS sequence"/>
</dbReference>
<sequence>MRGKRLVAALTAVMVAVLLTGCESVGDRIGAGNYVRPYSMTKSEKELTQLLKGDDDYTVIGQFKVGDEYKSIQMGADVYKKGKLSETNGSSFSAPLDSKDSRSGKLAVVVRDRMVHLAESNGEGMAGSSRDAAISKKATEKDWGESSSEFTEPAKVSDGKKIYLMSLVLTDSDQVETYSPEDIAQHPEKVRDYQYVYLFYVIFSKDSTGKSADGTDKE</sequence>
<feature type="region of interest" description="Disordered" evidence="1">
    <location>
        <begin position="119"/>
        <end position="151"/>
    </location>
</feature>
<evidence type="ECO:0000313" key="2">
    <source>
        <dbReference type="EMBL" id="OLR56805.1"/>
    </source>
</evidence>
<organism evidence="2 3">
    <name type="scientific">Hornefia porci</name>
    <dbReference type="NCBI Taxonomy" id="2652292"/>
    <lineage>
        <taxon>Bacteria</taxon>
        <taxon>Bacillati</taxon>
        <taxon>Bacillota</taxon>
        <taxon>Clostridia</taxon>
        <taxon>Peptostreptococcales</taxon>
        <taxon>Anaerovoracaceae</taxon>
        <taxon>Hornefia</taxon>
    </lineage>
</organism>
<evidence type="ECO:0000256" key="1">
    <source>
        <dbReference type="SAM" id="MobiDB-lite"/>
    </source>
</evidence>
<dbReference type="STRING" id="1261640.BHK98_12460"/>
<name>A0A1Q9JKY0_9FIRM</name>
<accession>A0A1Q9JKY0</accession>
<reference evidence="2 3" key="1">
    <citation type="journal article" date="2016" name="Appl. Environ. Microbiol.">
        <title>Function and Phylogeny of Bacterial Butyryl Coenzyme A:Acetate Transferases and Their Diversity in the Proximal Colon of Swine.</title>
        <authorList>
            <person name="Trachsel J."/>
            <person name="Bayles D.O."/>
            <person name="Looft T."/>
            <person name="Levine U.Y."/>
            <person name="Allen H.K."/>
        </authorList>
    </citation>
    <scope>NUCLEOTIDE SEQUENCE [LARGE SCALE GENOMIC DNA]</scope>
    <source>
        <strain evidence="2 3">68-3-10</strain>
    </source>
</reference>
<dbReference type="RefSeq" id="WP_075714721.1">
    <property type="nucleotide sequence ID" value="NZ_MJIE01000001.1"/>
</dbReference>
<comment type="caution">
    <text evidence="2">The sequence shown here is derived from an EMBL/GenBank/DDBJ whole genome shotgun (WGS) entry which is preliminary data.</text>
</comment>
<proteinExistence type="predicted"/>
<gene>
    <name evidence="2" type="ORF">BHK98_12460</name>
</gene>
<protein>
    <submittedName>
        <fullName evidence="2">Uncharacterized protein</fullName>
    </submittedName>
</protein>
<dbReference type="PROSITE" id="PS51257">
    <property type="entry name" value="PROKAR_LIPOPROTEIN"/>
    <property type="match status" value="1"/>
</dbReference>
<feature type="compositionally biased region" description="Basic and acidic residues" evidence="1">
    <location>
        <begin position="133"/>
        <end position="144"/>
    </location>
</feature>
<dbReference type="EMBL" id="MJIE01000001">
    <property type="protein sequence ID" value="OLR56805.1"/>
    <property type="molecule type" value="Genomic_DNA"/>
</dbReference>
<evidence type="ECO:0000313" key="3">
    <source>
        <dbReference type="Proteomes" id="UP000187404"/>
    </source>
</evidence>
<dbReference type="AlphaFoldDB" id="A0A1Q9JKY0"/>